<sequence length="631" mass="70469">MLTRKERSDGTSNSSPFKKSKQRKSSRQHTNLHSVSSLCGPSANSVVSIPLENNDDNTMVGSNTLYEWSVADNAPSIGSAGEIFLSEEQRRWNEMRRKHAGKTTNNPDSSSDEEDENDDDESQNLQFLQYIKLSDSPARCKHDLEKQKDADATPVRKTSNRGNNLISGIESEKLSSPNNIKSRVQEFCTSPLSCPISLKATASMLTAGSSGPIDVDDLTEERQFDNIKAMEEANKNDKSCSKNCLSIELKGRIDAAYDDENEIVDNSYDEFYPVDSPSTVGSIDCSSMKNVGNENSPLHSTGKPTNERMKSNSTRNIQDENETTFNMIRKQIHDAEPEFTFSISEEDLFASDDSELITATAWLLNDNDRGNSNDTSGFVLKDSKSNVRGEDVRGISLMRQKTSRTVMTEAAVVGDDDYLNAVPDAKNTKDLASSKKGFMKMKSRLKSIVKKAGNITCTDSHPEGKASSQLKKAKMKRDQSEVSLKPLTGIEDNSKILGRFRKDNVLVKEMKRRKYIEKLNVQKCCEKKVPVGKERLKLNTARRWMDSSGLSFSADFSDEETETPQASVPTKHDFTCVICQQNERTHLSIPCMHFSYCGNCVNDIEIKQCPTVTIRCAVCEEEVTKYSKVFF</sequence>
<dbReference type="EMBL" id="BLLK01000027">
    <property type="protein sequence ID" value="GFH48320.1"/>
    <property type="molecule type" value="Genomic_DNA"/>
</dbReference>
<dbReference type="InterPro" id="IPR013083">
    <property type="entry name" value="Znf_RING/FYVE/PHD"/>
</dbReference>
<gene>
    <name evidence="4" type="ORF">CTEN210_04796</name>
</gene>
<dbReference type="GO" id="GO:0008270">
    <property type="term" value="F:zinc ion binding"/>
    <property type="evidence" value="ECO:0007669"/>
    <property type="project" value="UniProtKB-KW"/>
</dbReference>
<keyword evidence="1" id="KW-0863">Zinc-finger</keyword>
<feature type="domain" description="RING-type" evidence="3">
    <location>
        <begin position="576"/>
        <end position="620"/>
    </location>
</feature>
<keyword evidence="5" id="KW-1185">Reference proteome</keyword>
<feature type="compositionally biased region" description="Basic residues" evidence="2">
    <location>
        <begin position="18"/>
        <end position="27"/>
    </location>
</feature>
<dbReference type="Pfam" id="PF13920">
    <property type="entry name" value="zf-C3HC4_3"/>
    <property type="match status" value="1"/>
</dbReference>
<organism evidence="4 5">
    <name type="scientific">Chaetoceros tenuissimus</name>
    <dbReference type="NCBI Taxonomy" id="426638"/>
    <lineage>
        <taxon>Eukaryota</taxon>
        <taxon>Sar</taxon>
        <taxon>Stramenopiles</taxon>
        <taxon>Ochrophyta</taxon>
        <taxon>Bacillariophyta</taxon>
        <taxon>Coscinodiscophyceae</taxon>
        <taxon>Chaetocerotophycidae</taxon>
        <taxon>Chaetocerotales</taxon>
        <taxon>Chaetocerotaceae</taxon>
        <taxon>Chaetoceros</taxon>
    </lineage>
</organism>
<feature type="region of interest" description="Disordered" evidence="2">
    <location>
        <begin position="1"/>
        <end position="58"/>
    </location>
</feature>
<protein>
    <recommendedName>
        <fullName evidence="3">RING-type domain-containing protein</fullName>
    </recommendedName>
</protein>
<feature type="compositionally biased region" description="Polar residues" evidence="2">
    <location>
        <begin position="287"/>
        <end position="304"/>
    </location>
</feature>
<accession>A0AAD3H2U7</accession>
<reference evidence="4 5" key="1">
    <citation type="journal article" date="2021" name="Sci. Rep.">
        <title>The genome of the diatom Chaetoceros tenuissimus carries an ancient integrated fragment of an extant virus.</title>
        <authorList>
            <person name="Hongo Y."/>
            <person name="Kimura K."/>
            <person name="Takaki Y."/>
            <person name="Yoshida Y."/>
            <person name="Baba S."/>
            <person name="Kobayashi G."/>
            <person name="Nagasaki K."/>
            <person name="Hano T."/>
            <person name="Tomaru Y."/>
        </authorList>
    </citation>
    <scope>NUCLEOTIDE SEQUENCE [LARGE SCALE GENOMIC DNA]</scope>
    <source>
        <strain evidence="4 5">NIES-3715</strain>
    </source>
</reference>
<dbReference type="Gene3D" id="3.30.40.10">
    <property type="entry name" value="Zinc/RING finger domain, C3HC4 (zinc finger)"/>
    <property type="match status" value="1"/>
</dbReference>
<feature type="region of interest" description="Disordered" evidence="2">
    <location>
        <begin position="97"/>
        <end position="122"/>
    </location>
</feature>
<dbReference type="PROSITE" id="PS50089">
    <property type="entry name" value="ZF_RING_2"/>
    <property type="match status" value="1"/>
</dbReference>
<feature type="region of interest" description="Disordered" evidence="2">
    <location>
        <begin position="287"/>
        <end position="315"/>
    </location>
</feature>
<proteinExistence type="predicted"/>
<keyword evidence="1" id="KW-0862">Zinc</keyword>
<evidence type="ECO:0000256" key="2">
    <source>
        <dbReference type="SAM" id="MobiDB-lite"/>
    </source>
</evidence>
<dbReference type="Proteomes" id="UP001054902">
    <property type="component" value="Unassembled WGS sequence"/>
</dbReference>
<name>A0AAD3H2U7_9STRA</name>
<dbReference type="AlphaFoldDB" id="A0AAD3H2U7"/>
<feature type="region of interest" description="Disordered" evidence="2">
    <location>
        <begin position="144"/>
        <end position="170"/>
    </location>
</feature>
<keyword evidence="1" id="KW-0479">Metal-binding</keyword>
<comment type="caution">
    <text evidence="4">The sequence shown here is derived from an EMBL/GenBank/DDBJ whole genome shotgun (WGS) entry which is preliminary data.</text>
</comment>
<evidence type="ECO:0000313" key="4">
    <source>
        <dbReference type="EMBL" id="GFH48320.1"/>
    </source>
</evidence>
<evidence type="ECO:0000313" key="5">
    <source>
        <dbReference type="Proteomes" id="UP001054902"/>
    </source>
</evidence>
<evidence type="ECO:0000256" key="1">
    <source>
        <dbReference type="PROSITE-ProRule" id="PRU00175"/>
    </source>
</evidence>
<feature type="compositionally biased region" description="Polar residues" evidence="2">
    <location>
        <begin position="156"/>
        <end position="166"/>
    </location>
</feature>
<feature type="compositionally biased region" description="Polar residues" evidence="2">
    <location>
        <begin position="29"/>
        <end position="47"/>
    </location>
</feature>
<feature type="compositionally biased region" description="Acidic residues" evidence="2">
    <location>
        <begin position="110"/>
        <end position="122"/>
    </location>
</feature>
<evidence type="ECO:0000259" key="3">
    <source>
        <dbReference type="PROSITE" id="PS50089"/>
    </source>
</evidence>
<dbReference type="InterPro" id="IPR001841">
    <property type="entry name" value="Znf_RING"/>
</dbReference>